<dbReference type="EMBL" id="SPMZ01000019">
    <property type="protein sequence ID" value="NMQ19053.1"/>
    <property type="molecule type" value="Genomic_DNA"/>
</dbReference>
<name>A0ABX1TLL6_9GAMM</name>
<dbReference type="Proteomes" id="UP000760480">
    <property type="component" value="Unassembled WGS sequence"/>
</dbReference>
<sequence length="208" mass="23188">MEADAIQQLADFKIWFGINSRISLNLPPSVLASFSRTGRYINIHGWAREQEELSGRSSDLCLQEKLGVFYKRRIIFDNFFINGDKFVYAAVNAGGTGFSSKFGTFCSVFQAGFPSETDDVAYIADDSLSCCFDATNNFLFNRLSELIAPHSHRDSLAALKLHQQVVSSSPALWSYLVLSDDSYIEAILSESPAFFLGIRGSHQTQTLR</sequence>
<organism evidence="1 2">
    <name type="scientific">Candidatus Competibacter phosphatis</name>
    <dbReference type="NCBI Taxonomy" id="221280"/>
    <lineage>
        <taxon>Bacteria</taxon>
        <taxon>Pseudomonadati</taxon>
        <taxon>Pseudomonadota</taxon>
        <taxon>Gammaproteobacteria</taxon>
        <taxon>Candidatus Competibacteraceae</taxon>
        <taxon>Candidatus Competibacter</taxon>
    </lineage>
</organism>
<keyword evidence="2" id="KW-1185">Reference proteome</keyword>
<protein>
    <submittedName>
        <fullName evidence="1">Uncharacterized protein</fullName>
    </submittedName>
</protein>
<comment type="caution">
    <text evidence="1">The sequence shown here is derived from an EMBL/GenBank/DDBJ whole genome shotgun (WGS) entry which is preliminary data.</text>
</comment>
<proteinExistence type="predicted"/>
<gene>
    <name evidence="1" type="ORF">E4P82_07445</name>
</gene>
<reference evidence="1 2" key="1">
    <citation type="submission" date="2019-03" db="EMBL/GenBank/DDBJ databases">
        <title>Metabolic reconstructions from genomes of highly enriched 'Candidatus Accumulibacter' and 'Candidatus Competibacter' bioreactor populations.</title>
        <authorList>
            <person name="Annavajhala M.K."/>
            <person name="Welles L."/>
            <person name="Abbas B."/>
            <person name="Sorokin D."/>
            <person name="Park H."/>
            <person name="Van Loosdrecht M."/>
            <person name="Chandran K."/>
        </authorList>
    </citation>
    <scope>NUCLEOTIDE SEQUENCE [LARGE SCALE GENOMIC DNA]</scope>
    <source>
        <strain evidence="1 2">SBR_G</strain>
    </source>
</reference>
<evidence type="ECO:0000313" key="1">
    <source>
        <dbReference type="EMBL" id="NMQ19053.1"/>
    </source>
</evidence>
<dbReference type="RefSeq" id="WP_169248307.1">
    <property type="nucleotide sequence ID" value="NZ_SPMZ01000019.1"/>
</dbReference>
<evidence type="ECO:0000313" key="2">
    <source>
        <dbReference type="Proteomes" id="UP000760480"/>
    </source>
</evidence>
<accession>A0ABX1TLL6</accession>